<dbReference type="InterPro" id="IPR036942">
    <property type="entry name" value="Beta-barrel_TonB_sf"/>
</dbReference>
<comment type="subcellular location">
    <subcellularLocation>
        <location evidence="1">Cell outer membrane</location>
    </subcellularLocation>
</comment>
<dbReference type="Proteomes" id="UP001332192">
    <property type="component" value="Chromosome"/>
</dbReference>
<evidence type="ECO:0000256" key="1">
    <source>
        <dbReference type="ARBA" id="ARBA00004442"/>
    </source>
</evidence>
<keyword evidence="3" id="KW-0998">Cell outer membrane</keyword>
<dbReference type="RefSeq" id="WP_324717286.1">
    <property type="nucleotide sequence ID" value="NZ_CP141615.1"/>
</dbReference>
<dbReference type="Gene3D" id="2.40.170.20">
    <property type="entry name" value="TonB-dependent receptor, beta-barrel domain"/>
    <property type="match status" value="1"/>
</dbReference>
<evidence type="ECO:0000256" key="2">
    <source>
        <dbReference type="ARBA" id="ARBA00023136"/>
    </source>
</evidence>
<gene>
    <name evidence="5" type="ORF">U7230_03125</name>
</gene>
<dbReference type="EMBL" id="CP141615">
    <property type="protein sequence ID" value="WRP18015.1"/>
    <property type="molecule type" value="Genomic_DNA"/>
</dbReference>
<proteinExistence type="predicted"/>
<keyword evidence="6" id="KW-1185">Reference proteome</keyword>
<feature type="chain" id="PRO_5045191317" evidence="4">
    <location>
        <begin position="22"/>
        <end position="524"/>
    </location>
</feature>
<keyword evidence="2" id="KW-0472">Membrane</keyword>
<name>A0ABZ1BZL5_9FIRM</name>
<dbReference type="SUPFAM" id="SSF56935">
    <property type="entry name" value="Porins"/>
    <property type="match status" value="1"/>
</dbReference>
<evidence type="ECO:0000256" key="3">
    <source>
        <dbReference type="ARBA" id="ARBA00023237"/>
    </source>
</evidence>
<keyword evidence="4" id="KW-0732">Signal</keyword>
<evidence type="ECO:0000313" key="6">
    <source>
        <dbReference type="Proteomes" id="UP001332192"/>
    </source>
</evidence>
<evidence type="ECO:0000256" key="4">
    <source>
        <dbReference type="SAM" id="SignalP"/>
    </source>
</evidence>
<sequence>MRKTLFVVLLGLLVVAAPALAEEAQPAPTLSVGGTFTLKAEQDLKASAINFDGSVDKASLTLKAAQGELWSASLDIGSLLGSGASYGMSQDGKYLTQWVRVQRPDGDKYYVKDQDDNYYGPFTLSSDPKTPAGFDTSVPPALTDADVAALDREIAAKGSSWTDFPTGPSVIGAKLGAYQLSVKPGPLTLTAWGNNANPGDKSDLFEFITSAGEVGGPKFRVESSALGPSLTFDYDTSSDDDGNDAAFVFGSMDLAGIGTLGATFKDENLTDSTAGMGASFDVKAPVAGLLTAKAGVAFDFNAGEGNDSLAFGVGAEVKPIDPVSVEVAYTNDGRGVEKNKHTQKISGKVAYGELASLSASSTTKGENDKATLDVSAEAKYSPIEPVTLNGSFSYTKDEDSALGDPGDYTWPNDVGIGDILYGTSKVSLGLDYALTSALTVSPSVELANYTIRVNATDPYKPGDEELTGSSTTFGAKATYKFSDKASVSLGVNSTTAGEVQNAAKQVVLPKVEDVKLTSTLSVSF</sequence>
<accession>A0ABZ1BZL5</accession>
<organism evidence="5 6">
    <name type="scientific">Carboxydichorda subterranea</name>
    <dbReference type="NCBI Taxonomy" id="3109565"/>
    <lineage>
        <taxon>Bacteria</taxon>
        <taxon>Bacillati</taxon>
        <taxon>Bacillota</taxon>
        <taxon>Limnochordia</taxon>
        <taxon>Limnochordales</taxon>
        <taxon>Geochordaceae</taxon>
        <taxon>Carboxydichorda</taxon>
    </lineage>
</organism>
<evidence type="ECO:0000313" key="5">
    <source>
        <dbReference type="EMBL" id="WRP18015.1"/>
    </source>
</evidence>
<reference evidence="5 6" key="1">
    <citation type="journal article" date="2024" name="Front. Microbiol.">
        <title>Novel thermophilic genera Geochorda gen. nov. and Carboxydochorda gen. nov. from the deep terrestrial subsurface reveal the ecophysiological diversity in the class Limnochordia.</title>
        <authorList>
            <person name="Karnachuk O.V."/>
            <person name="Lukina A.P."/>
            <person name="Avakyan M.R."/>
            <person name="Kadnikov V.V."/>
            <person name="Begmatov S."/>
            <person name="Beletsky A.V."/>
            <person name="Vlasova K.G."/>
            <person name="Novikov A.A."/>
            <person name="Shcherbakova V.A."/>
            <person name="Mardanov A.V."/>
            <person name="Ravin N.V."/>
        </authorList>
    </citation>
    <scope>NUCLEOTIDE SEQUENCE [LARGE SCALE GENOMIC DNA]</scope>
    <source>
        <strain evidence="5 6">L945</strain>
    </source>
</reference>
<feature type="signal peptide" evidence="4">
    <location>
        <begin position="1"/>
        <end position="21"/>
    </location>
</feature>
<protein>
    <submittedName>
        <fullName evidence="5">Uncharacterized protein</fullName>
    </submittedName>
</protein>